<comment type="caution">
    <text evidence="2">The sequence shown here is derived from an EMBL/GenBank/DDBJ whole genome shotgun (WGS) entry which is preliminary data.</text>
</comment>
<gene>
    <name evidence="2" type="ORF">AMORRO_LOCUS5394</name>
</gene>
<organism evidence="2 3">
    <name type="scientific">Acaulospora morrowiae</name>
    <dbReference type="NCBI Taxonomy" id="94023"/>
    <lineage>
        <taxon>Eukaryota</taxon>
        <taxon>Fungi</taxon>
        <taxon>Fungi incertae sedis</taxon>
        <taxon>Mucoromycota</taxon>
        <taxon>Glomeromycotina</taxon>
        <taxon>Glomeromycetes</taxon>
        <taxon>Diversisporales</taxon>
        <taxon>Acaulosporaceae</taxon>
        <taxon>Acaulospora</taxon>
    </lineage>
</organism>
<protein>
    <submittedName>
        <fullName evidence="2">11518_t:CDS:1</fullName>
    </submittedName>
</protein>
<dbReference type="OrthoDB" id="2438000at2759"/>
<reference evidence="2" key="1">
    <citation type="submission" date="2021-06" db="EMBL/GenBank/DDBJ databases">
        <authorList>
            <person name="Kallberg Y."/>
            <person name="Tangrot J."/>
            <person name="Rosling A."/>
        </authorList>
    </citation>
    <scope>NUCLEOTIDE SEQUENCE</scope>
    <source>
        <strain evidence="2">CL551</strain>
    </source>
</reference>
<sequence>MQNDDEYEWTNNKRRESSEDAETPTEATKNASRLAPSVYGEDENSFNKAHLSHIFFEPIAREKYKMSETDHDFCLLFRPTPRLFSICINRMRDEVVIPLDQILSCKFIDPRNIALKLKPGYTRAYYSHVKGFPYKNEPLLRNSDPSNGLLSETNDVILRAYGGKAFDFLSNQSFVTREVIDKGRTNQSQGDGNAKPFQPNVNNNSHSTPVNDQGSRFEIPIEDKDPTNVRRPPNLVMPPPHPSQVSKNTTLQSSNFQSFSSLKTPQNFINSAKPSVSKSTTNVQLPPSNSVYQLNHTPKTSSFQNSHHEELYITCTFPTERRAILYSIEGSYYHLCFRIKDKFKKTWDKAWYKSKEKSGDWLPLEDENDWKMAKLTRKKIKGYIRIEIYLR</sequence>
<feature type="compositionally biased region" description="Basic and acidic residues" evidence="1">
    <location>
        <begin position="219"/>
        <end position="228"/>
    </location>
</feature>
<feature type="region of interest" description="Disordered" evidence="1">
    <location>
        <begin position="1"/>
        <end position="34"/>
    </location>
</feature>
<dbReference type="AlphaFoldDB" id="A0A9N9AYT2"/>
<evidence type="ECO:0000256" key="1">
    <source>
        <dbReference type="SAM" id="MobiDB-lite"/>
    </source>
</evidence>
<feature type="compositionally biased region" description="Polar residues" evidence="1">
    <location>
        <begin position="199"/>
        <end position="214"/>
    </location>
</feature>
<evidence type="ECO:0000313" key="3">
    <source>
        <dbReference type="Proteomes" id="UP000789342"/>
    </source>
</evidence>
<name>A0A9N9AYT2_9GLOM</name>
<keyword evidence="3" id="KW-1185">Reference proteome</keyword>
<proteinExistence type="predicted"/>
<dbReference type="Proteomes" id="UP000789342">
    <property type="component" value="Unassembled WGS sequence"/>
</dbReference>
<dbReference type="EMBL" id="CAJVPV010003242">
    <property type="protein sequence ID" value="CAG8546994.1"/>
    <property type="molecule type" value="Genomic_DNA"/>
</dbReference>
<feature type="region of interest" description="Disordered" evidence="1">
    <location>
        <begin position="183"/>
        <end position="232"/>
    </location>
</feature>
<accession>A0A9N9AYT2</accession>
<evidence type="ECO:0000313" key="2">
    <source>
        <dbReference type="EMBL" id="CAG8546994.1"/>
    </source>
</evidence>